<dbReference type="OrthoDB" id="9838715at2"/>
<gene>
    <name evidence="1" type="ORF">SAMN05216326_12554</name>
</gene>
<organism evidence="1 2">
    <name type="scientific">Nitrosomonas marina</name>
    <dbReference type="NCBI Taxonomy" id="917"/>
    <lineage>
        <taxon>Bacteria</taxon>
        <taxon>Pseudomonadati</taxon>
        <taxon>Pseudomonadota</taxon>
        <taxon>Betaproteobacteria</taxon>
        <taxon>Nitrosomonadales</taxon>
        <taxon>Nitrosomonadaceae</taxon>
        <taxon>Nitrosomonas</taxon>
    </lineage>
</organism>
<keyword evidence="2" id="KW-1185">Reference proteome</keyword>
<proteinExistence type="predicted"/>
<accession>A0A1I0E9T4</accession>
<dbReference type="AlphaFoldDB" id="A0A1I0E9T4"/>
<evidence type="ECO:0000313" key="2">
    <source>
        <dbReference type="Proteomes" id="UP000199345"/>
    </source>
</evidence>
<reference evidence="2" key="1">
    <citation type="submission" date="2016-10" db="EMBL/GenBank/DDBJ databases">
        <authorList>
            <person name="Varghese N."/>
            <person name="Submissions S."/>
        </authorList>
    </citation>
    <scope>NUCLEOTIDE SEQUENCE [LARGE SCALE GENOMIC DNA]</scope>
    <source>
        <strain evidence="2">Nm71</strain>
    </source>
</reference>
<protein>
    <submittedName>
        <fullName evidence="1">Uncharacterized protein</fullName>
    </submittedName>
</protein>
<dbReference type="Proteomes" id="UP000199345">
    <property type="component" value="Unassembled WGS sequence"/>
</dbReference>
<dbReference type="EMBL" id="FOIA01000025">
    <property type="protein sequence ID" value="SET41162.1"/>
    <property type="molecule type" value="Genomic_DNA"/>
</dbReference>
<name>A0A1I0E9T4_9PROT</name>
<evidence type="ECO:0000313" key="1">
    <source>
        <dbReference type="EMBL" id="SET41162.1"/>
    </source>
</evidence>
<dbReference type="RefSeq" id="WP_090659956.1">
    <property type="nucleotide sequence ID" value="NZ_FOIA01000025.1"/>
</dbReference>
<sequence length="90" mass="9735">MFNEKVAGAGEVGMRVYISTILPCELKIVEAAAADIHKMSLDQAFLDPESNLVVGYVVSSGIEKAMYCTQDLIDLIDKAEAMTDGGQTRH</sequence>